<organism evidence="3">
    <name type="scientific">uncultured Gemmatimonadota bacterium</name>
    <dbReference type="NCBI Taxonomy" id="203437"/>
    <lineage>
        <taxon>Bacteria</taxon>
        <taxon>Pseudomonadati</taxon>
        <taxon>Gemmatimonadota</taxon>
        <taxon>environmental samples</taxon>
    </lineage>
</organism>
<reference evidence="3" key="1">
    <citation type="submission" date="2020-02" db="EMBL/GenBank/DDBJ databases">
        <authorList>
            <person name="Meier V. D."/>
        </authorList>
    </citation>
    <scope>NUCLEOTIDE SEQUENCE</scope>
    <source>
        <strain evidence="3">AVDCRST_MAG68</strain>
    </source>
</reference>
<feature type="chain" id="PRO_5026950269" description="Lipoprotein" evidence="2">
    <location>
        <begin position="26"/>
        <end position="430"/>
    </location>
</feature>
<accession>A0A6J4LJ69</accession>
<dbReference type="PROSITE" id="PS51257">
    <property type="entry name" value="PROKAR_LIPOPROTEIN"/>
    <property type="match status" value="1"/>
</dbReference>
<evidence type="ECO:0000256" key="2">
    <source>
        <dbReference type="SAM" id="SignalP"/>
    </source>
</evidence>
<proteinExistence type="predicted"/>
<sequence length="430" mass="44792">MHPNLRAALAGALLLAAGCGGPARTAGPAPHPTARLAPATWTRASSPDSIAAWALRGCRDTGAGKQACYEHALVSSIAPAGVDRVMAALDRLSAADPAVNPQGHVYAHGIGIAAYTGAATVGETFARCTPGYQSGCYHGVIQAFFADAGAGGATAERLNTLCADYRKPEGRWLQFQCAHGAGHGLMAVHGQHLLRALEGCDLFANAAEREGCYGGAFMENIVNATVPHHTTTTQLGAKPSGGHDEHANHGGGGHAHGPPAQQEAFKALDKAQPLYPCTVVQARHRYSCYAMQTSPILFFNGGDFADAGKQCESAPEEMRRTCFVSLGRDAAAYAGKDDARAVALCQNVPEGRLPWCVIGTAKNRVDVTADPADGMAYCRAVPTADAKRTCYRAVGEELAALHGALPQRERACTTAEPAFIAECRAGAQVP</sequence>
<dbReference type="EMBL" id="CADCTW010000130">
    <property type="protein sequence ID" value="CAA9334427.1"/>
    <property type="molecule type" value="Genomic_DNA"/>
</dbReference>
<keyword evidence="2" id="KW-0732">Signal</keyword>
<evidence type="ECO:0008006" key="4">
    <source>
        <dbReference type="Google" id="ProtNLM"/>
    </source>
</evidence>
<name>A0A6J4LJ69_9BACT</name>
<protein>
    <recommendedName>
        <fullName evidence="4">Lipoprotein</fullName>
    </recommendedName>
</protein>
<gene>
    <name evidence="3" type="ORF">AVDCRST_MAG68-2687</name>
</gene>
<evidence type="ECO:0000256" key="1">
    <source>
        <dbReference type="SAM" id="MobiDB-lite"/>
    </source>
</evidence>
<dbReference type="AlphaFoldDB" id="A0A6J4LJ69"/>
<feature type="region of interest" description="Disordered" evidence="1">
    <location>
        <begin position="231"/>
        <end position="260"/>
    </location>
</feature>
<feature type="signal peptide" evidence="2">
    <location>
        <begin position="1"/>
        <end position="25"/>
    </location>
</feature>
<evidence type="ECO:0000313" key="3">
    <source>
        <dbReference type="EMBL" id="CAA9334427.1"/>
    </source>
</evidence>